<keyword evidence="2" id="KW-1003">Cell membrane</keyword>
<dbReference type="Pfam" id="PF00015">
    <property type="entry name" value="MCPsignal"/>
    <property type="match status" value="1"/>
</dbReference>
<dbReference type="EMBL" id="FQVF01000003">
    <property type="protein sequence ID" value="SHE65105.1"/>
    <property type="molecule type" value="Genomic_DNA"/>
</dbReference>
<dbReference type="GO" id="GO:0006935">
    <property type="term" value="P:chemotaxis"/>
    <property type="evidence" value="ECO:0007669"/>
    <property type="project" value="InterPro"/>
</dbReference>
<dbReference type="SUPFAM" id="SSF58104">
    <property type="entry name" value="Methyl-accepting chemotaxis protein (MCP) signaling domain"/>
    <property type="match status" value="1"/>
</dbReference>
<comment type="subcellular location">
    <subcellularLocation>
        <location evidence="1">Cell membrane</location>
        <topology evidence="1">Multi-pass membrane protein</topology>
    </subcellularLocation>
</comment>
<feature type="domain" description="Methyl-accepting transducer" evidence="11">
    <location>
        <begin position="113"/>
        <end position="349"/>
    </location>
</feature>
<evidence type="ECO:0000256" key="7">
    <source>
        <dbReference type="ARBA" id="ARBA00029447"/>
    </source>
</evidence>
<dbReference type="GO" id="GO:0005886">
    <property type="term" value="C:plasma membrane"/>
    <property type="evidence" value="ECO:0007669"/>
    <property type="project" value="UniProtKB-SubCell"/>
</dbReference>
<protein>
    <submittedName>
        <fullName evidence="12">Methyl-accepting chemotaxis protein</fullName>
    </submittedName>
</protein>
<dbReference type="SMART" id="SM00283">
    <property type="entry name" value="MA"/>
    <property type="match status" value="1"/>
</dbReference>
<dbReference type="InterPro" id="IPR033480">
    <property type="entry name" value="sCache_2"/>
</dbReference>
<evidence type="ECO:0000256" key="6">
    <source>
        <dbReference type="ARBA" id="ARBA00023224"/>
    </source>
</evidence>
<dbReference type="PRINTS" id="PR00260">
    <property type="entry name" value="CHEMTRNSDUCR"/>
</dbReference>
<dbReference type="GO" id="GO:0007165">
    <property type="term" value="P:signal transduction"/>
    <property type="evidence" value="ECO:0007669"/>
    <property type="project" value="UniProtKB-KW"/>
</dbReference>
<keyword evidence="5 10" id="KW-0472">Membrane</keyword>
<sequence>MTKINVLTPVLCVVLCFFLGINLATNEASSLLMQMTFGLAIILIFLSIYPLKSNIQSRSRNPPDDLRAMTTALSNGDFTVKIDKKKLTDNSISASISAFSDRLKNTLVYLSEGTVNVSISAQLLQKNSENLVHNIDTVGDQLTTSAAASEELSATALDVAQICNIATQNATQAMKVAGEGQETIQKNLMSINKISDIVNLCAATMNKLGKRNDEINQIVELIKGIASQTNLLALNAAIEAARAGEHGRGFAVVSDEVRKLATETANATEQISQTVGAMQSELQSALANMSASEQATQQAKQEATFSEQALKNIVEQIERVAKEVQNINHTTTEQKNTAVGLSETLQHIVSAMDESRKDVHSNLSAVTKLSNFSKLAKATIGEFRLFHPQDAENLLNKAYEHIEKHGEEKAFCDFADPNGGFIYGELFIVAITFSGEVLAYGANPELVGRNLYNAKDADGQLMVQDMIKVAKSKDTKSYQFRFVNPQTDQVASKLLYITKLRNNAFMGCGVYLNH</sequence>
<dbReference type="RefSeq" id="WP_072838228.1">
    <property type="nucleotide sequence ID" value="NZ_FQVF01000003.1"/>
</dbReference>
<dbReference type="InterPro" id="IPR004089">
    <property type="entry name" value="MCPsignal_dom"/>
</dbReference>
<evidence type="ECO:0000256" key="1">
    <source>
        <dbReference type="ARBA" id="ARBA00004651"/>
    </source>
</evidence>
<keyword evidence="9" id="KW-0175">Coiled coil</keyword>
<dbReference type="Proteomes" id="UP000184517">
    <property type="component" value="Unassembled WGS sequence"/>
</dbReference>
<dbReference type="Gene3D" id="1.10.287.950">
    <property type="entry name" value="Methyl-accepting chemotaxis protein"/>
    <property type="match status" value="1"/>
</dbReference>
<evidence type="ECO:0000256" key="4">
    <source>
        <dbReference type="ARBA" id="ARBA00022989"/>
    </source>
</evidence>
<evidence type="ECO:0000313" key="13">
    <source>
        <dbReference type="Proteomes" id="UP000184517"/>
    </source>
</evidence>
<evidence type="ECO:0000313" key="12">
    <source>
        <dbReference type="EMBL" id="SHE65105.1"/>
    </source>
</evidence>
<dbReference type="AlphaFoldDB" id="A0A1M4V806"/>
<keyword evidence="6 8" id="KW-0807">Transducer</keyword>
<evidence type="ECO:0000256" key="8">
    <source>
        <dbReference type="PROSITE-ProRule" id="PRU00284"/>
    </source>
</evidence>
<gene>
    <name evidence="12" type="ORF">SAMN02745753_00586</name>
</gene>
<evidence type="ECO:0000256" key="5">
    <source>
        <dbReference type="ARBA" id="ARBA00023136"/>
    </source>
</evidence>
<dbReference type="SMART" id="SM01049">
    <property type="entry name" value="Cache_2"/>
    <property type="match status" value="1"/>
</dbReference>
<evidence type="ECO:0000256" key="10">
    <source>
        <dbReference type="SAM" id="Phobius"/>
    </source>
</evidence>
<keyword evidence="3 10" id="KW-0812">Transmembrane</keyword>
<dbReference type="CDD" id="cd11386">
    <property type="entry name" value="MCP_signal"/>
    <property type="match status" value="1"/>
</dbReference>
<evidence type="ECO:0000256" key="2">
    <source>
        <dbReference type="ARBA" id="ARBA00022475"/>
    </source>
</evidence>
<dbReference type="Gene3D" id="3.30.450.20">
    <property type="entry name" value="PAS domain"/>
    <property type="match status" value="1"/>
</dbReference>
<dbReference type="PROSITE" id="PS50111">
    <property type="entry name" value="CHEMOTAXIS_TRANSDUC_2"/>
    <property type="match status" value="1"/>
</dbReference>
<feature type="transmembrane region" description="Helical" evidence="10">
    <location>
        <begin position="31"/>
        <end position="51"/>
    </location>
</feature>
<reference evidence="13" key="1">
    <citation type="submission" date="2016-11" db="EMBL/GenBank/DDBJ databases">
        <authorList>
            <person name="Varghese N."/>
            <person name="Submissions S."/>
        </authorList>
    </citation>
    <scope>NUCLEOTIDE SEQUENCE [LARGE SCALE GENOMIC DNA]</scope>
    <source>
        <strain evidence="13">DSM 16579</strain>
    </source>
</reference>
<evidence type="ECO:0000256" key="3">
    <source>
        <dbReference type="ARBA" id="ARBA00022692"/>
    </source>
</evidence>
<feature type="coiled-coil region" evidence="9">
    <location>
        <begin position="282"/>
        <end position="330"/>
    </location>
</feature>
<dbReference type="STRING" id="1122206.SAMN02745753_00586"/>
<keyword evidence="4 10" id="KW-1133">Transmembrane helix</keyword>
<evidence type="ECO:0000259" key="11">
    <source>
        <dbReference type="PROSITE" id="PS50111"/>
    </source>
</evidence>
<organism evidence="12 13">
    <name type="scientific">Marinomonas polaris DSM 16579</name>
    <dbReference type="NCBI Taxonomy" id="1122206"/>
    <lineage>
        <taxon>Bacteria</taxon>
        <taxon>Pseudomonadati</taxon>
        <taxon>Pseudomonadota</taxon>
        <taxon>Gammaproteobacteria</taxon>
        <taxon>Oceanospirillales</taxon>
        <taxon>Oceanospirillaceae</taxon>
        <taxon>Marinomonas</taxon>
    </lineage>
</organism>
<dbReference type="OrthoDB" id="9765776at2"/>
<proteinExistence type="inferred from homology"/>
<dbReference type="GO" id="GO:0004888">
    <property type="term" value="F:transmembrane signaling receptor activity"/>
    <property type="evidence" value="ECO:0007669"/>
    <property type="project" value="InterPro"/>
</dbReference>
<evidence type="ECO:0000256" key="9">
    <source>
        <dbReference type="SAM" id="Coils"/>
    </source>
</evidence>
<feature type="transmembrane region" description="Helical" evidence="10">
    <location>
        <begin position="6"/>
        <end position="24"/>
    </location>
</feature>
<comment type="similarity">
    <text evidence="7">Belongs to the methyl-accepting chemotaxis (MCP) protein family.</text>
</comment>
<dbReference type="PANTHER" id="PTHR32089:SF112">
    <property type="entry name" value="LYSOZYME-LIKE PROTEIN-RELATED"/>
    <property type="match status" value="1"/>
</dbReference>
<dbReference type="InterPro" id="IPR004090">
    <property type="entry name" value="Chemotax_Me-accpt_rcpt"/>
</dbReference>
<keyword evidence="13" id="KW-1185">Reference proteome</keyword>
<dbReference type="Pfam" id="PF17200">
    <property type="entry name" value="sCache_2"/>
    <property type="match status" value="1"/>
</dbReference>
<dbReference type="PANTHER" id="PTHR32089">
    <property type="entry name" value="METHYL-ACCEPTING CHEMOTAXIS PROTEIN MCPB"/>
    <property type="match status" value="1"/>
</dbReference>
<accession>A0A1M4V806</accession>
<name>A0A1M4V806_9GAMM</name>